<dbReference type="EMBL" id="JARK01001396">
    <property type="protein sequence ID" value="EYC09451.1"/>
    <property type="molecule type" value="Genomic_DNA"/>
</dbReference>
<feature type="region of interest" description="Disordered" evidence="1">
    <location>
        <begin position="1"/>
        <end position="28"/>
    </location>
</feature>
<evidence type="ECO:0000313" key="3">
    <source>
        <dbReference type="Proteomes" id="UP000024635"/>
    </source>
</evidence>
<reference evidence="3" key="1">
    <citation type="journal article" date="2015" name="Nat. Genet.">
        <title>The genome and transcriptome of the zoonotic hookworm Ancylostoma ceylanicum identify infection-specific gene families.</title>
        <authorList>
            <person name="Schwarz E.M."/>
            <person name="Hu Y."/>
            <person name="Antoshechkin I."/>
            <person name="Miller M.M."/>
            <person name="Sternberg P.W."/>
            <person name="Aroian R.V."/>
        </authorList>
    </citation>
    <scope>NUCLEOTIDE SEQUENCE</scope>
    <source>
        <strain evidence="3">HY135</strain>
    </source>
</reference>
<protein>
    <submittedName>
        <fullName evidence="2">Uncharacterized protein</fullName>
    </submittedName>
</protein>
<comment type="caution">
    <text evidence="2">The sequence shown here is derived from an EMBL/GenBank/DDBJ whole genome shotgun (WGS) entry which is preliminary data.</text>
</comment>
<keyword evidence="3" id="KW-1185">Reference proteome</keyword>
<sequence>MLFAGAKGDSKGSGNKGRVQATLIGTLGPPVTPTSLDRTARSTKKLYYGVDAVCALRDLHDGRLKCANQSHLATPPFSS</sequence>
<dbReference type="Proteomes" id="UP000024635">
    <property type="component" value="Unassembled WGS sequence"/>
</dbReference>
<evidence type="ECO:0000313" key="2">
    <source>
        <dbReference type="EMBL" id="EYC09451.1"/>
    </source>
</evidence>
<organism evidence="2 3">
    <name type="scientific">Ancylostoma ceylanicum</name>
    <dbReference type="NCBI Taxonomy" id="53326"/>
    <lineage>
        <taxon>Eukaryota</taxon>
        <taxon>Metazoa</taxon>
        <taxon>Ecdysozoa</taxon>
        <taxon>Nematoda</taxon>
        <taxon>Chromadorea</taxon>
        <taxon>Rhabditida</taxon>
        <taxon>Rhabditina</taxon>
        <taxon>Rhabditomorpha</taxon>
        <taxon>Strongyloidea</taxon>
        <taxon>Ancylostomatidae</taxon>
        <taxon>Ancylostomatinae</taxon>
        <taxon>Ancylostoma</taxon>
    </lineage>
</organism>
<proteinExistence type="predicted"/>
<dbReference type="AlphaFoldDB" id="A0A016U3A3"/>
<gene>
    <name evidence="2" type="primary">Acey_s0060.g3125</name>
    <name evidence="2" type="ORF">Y032_0060g3125</name>
</gene>
<name>A0A016U3A3_9BILA</name>
<evidence type="ECO:0000256" key="1">
    <source>
        <dbReference type="SAM" id="MobiDB-lite"/>
    </source>
</evidence>
<accession>A0A016U3A3</accession>